<evidence type="ECO:0000313" key="3">
    <source>
        <dbReference type="Proteomes" id="UP000291116"/>
    </source>
</evidence>
<accession>A0A448YV74</accession>
<protein>
    <submittedName>
        <fullName evidence="2">Uncharacterized protein</fullName>
    </submittedName>
</protein>
<proteinExistence type="predicted"/>
<dbReference type="OrthoDB" id="41148at2759"/>
<feature type="compositionally biased region" description="Basic residues" evidence="1">
    <location>
        <begin position="246"/>
        <end position="262"/>
    </location>
</feature>
<dbReference type="Proteomes" id="UP000291116">
    <property type="component" value="Unassembled WGS sequence"/>
</dbReference>
<evidence type="ECO:0000256" key="1">
    <source>
        <dbReference type="SAM" id="MobiDB-lite"/>
    </source>
</evidence>
<organism evidence="2 3">
    <name type="scientific">Pseudo-nitzschia multistriata</name>
    <dbReference type="NCBI Taxonomy" id="183589"/>
    <lineage>
        <taxon>Eukaryota</taxon>
        <taxon>Sar</taxon>
        <taxon>Stramenopiles</taxon>
        <taxon>Ochrophyta</taxon>
        <taxon>Bacillariophyta</taxon>
        <taxon>Bacillariophyceae</taxon>
        <taxon>Bacillariophycidae</taxon>
        <taxon>Bacillariales</taxon>
        <taxon>Bacillariaceae</taxon>
        <taxon>Pseudo-nitzschia</taxon>
    </lineage>
</organism>
<evidence type="ECO:0000313" key="2">
    <source>
        <dbReference type="EMBL" id="VEU33696.1"/>
    </source>
</evidence>
<gene>
    <name evidence="2" type="ORF">PSNMU_V1.4_AUG-EV-PASAV3_0003850</name>
</gene>
<dbReference type="EMBL" id="CAACVS010000006">
    <property type="protein sequence ID" value="VEU33696.1"/>
    <property type="molecule type" value="Genomic_DNA"/>
</dbReference>
<keyword evidence="3" id="KW-1185">Reference proteome</keyword>
<sequence length="597" mass="64937">MSSQAPSVAQEVSASLSDGPSTETRNAEIWSTRLQRELLALTTDNASEEAKTEMTAVLPPFCSIKEHALDIEAGNCTVTCLLDLPKAASTDGDKAEGSETTTEETDKADAPIVVTFDVSLQKKADGSVDTSAVSYPFLKPLACLASGCGNFPEGSTIRDGDAIDIEMDWTPSLHLSDAILNVSLKIKECLSQGEAFHAAEVSSKASKAEQAVNEAVNKAKTLGANLGASLRNLAHNATTDKDGEKKKIRLPMGRKKKQRPKATAKEIRIGDEINMLEAPWVDCQGVYSCKAIRRPKFAEEAIALADSKDKITKEEETEQVASAGFAGAGLMLQKFTNSTRGLLEESFLMITESHIIEMRSNKLNLSTGTVSFAIPIDMMAKLKFRRQESISLFFKPAPEDPLIYMCPDSADCVHQIQTVLKRHGVKGKHTNAATHRAINEALQLVQEIQTKELALKHDPNIERVNQIMDLYRQAAERFEVAGDVRHEEVVTHMRKFLALPLTVSVLDGSYVTPTRNADNEPIPSPVTKGGAYDSNMDSLLSKAETDLSNMKGNDDKELDDLFADGTDDALGSTADTIAEFENMLKEADKELAELMAS</sequence>
<reference evidence="2 3" key="1">
    <citation type="submission" date="2019-01" db="EMBL/GenBank/DDBJ databases">
        <authorList>
            <person name="Ferrante I. M."/>
        </authorList>
    </citation>
    <scope>NUCLEOTIDE SEQUENCE [LARGE SCALE GENOMIC DNA]</scope>
    <source>
        <strain evidence="2 3">B856</strain>
    </source>
</reference>
<name>A0A448YV74_9STRA</name>
<dbReference type="AlphaFoldDB" id="A0A448YV74"/>
<feature type="region of interest" description="Disordered" evidence="1">
    <location>
        <begin position="1"/>
        <end position="27"/>
    </location>
</feature>
<feature type="region of interest" description="Disordered" evidence="1">
    <location>
        <begin position="233"/>
        <end position="264"/>
    </location>
</feature>
<feature type="compositionally biased region" description="Polar residues" evidence="1">
    <location>
        <begin position="1"/>
        <end position="24"/>
    </location>
</feature>